<comment type="subcellular location">
    <subcellularLocation>
        <location evidence="1">Membrane</location>
    </subcellularLocation>
</comment>
<evidence type="ECO:0000256" key="3">
    <source>
        <dbReference type="ARBA" id="ARBA00022989"/>
    </source>
</evidence>
<feature type="transmembrane region" description="Helical" evidence="6">
    <location>
        <begin position="110"/>
        <end position="130"/>
    </location>
</feature>
<dbReference type="Gene3D" id="1.20.1070.10">
    <property type="entry name" value="Rhodopsin 7-helix transmembrane proteins"/>
    <property type="match status" value="2"/>
</dbReference>
<feature type="transmembrane region" description="Helical" evidence="6">
    <location>
        <begin position="304"/>
        <end position="326"/>
    </location>
</feature>
<sequence>MVVATVSGPLNFTSTIATSGMDIYNSPVNESLVSSSDFMFSYTSLMTTAEHSYFRNDSAGDDAAVSLAANFYMKMLYLTVGIIGMIGNLLVIVTIFSFRELRRRLPNMFILNQSMLDCTAGFFLVVTTLFNDITVIKSAIGKEVFCRLWLTTLPTWGVFLSSTYNLVAVTVERYMAIVYPLSHSHRFTRKRAYIVMCSVFTVWPNKATQSAVGIVTVLVQYFIPLALVSFCYGRIASVLSSEDSITSGAAGAGAATRNERAATARRNVIKILAMVSVCFVACWSANQIYFGMYNLGFQVDFNGYFYHFTVICVFLNCCVNPFVYALKYDQFQVALQALFCRKTQQKGDFVSVTRTTGTVENSGSNAALSTPCDAVISVNTIVAPPGVHKTASVQLNEVVAEHAGVSSSNTTRF</sequence>
<dbReference type="InterPro" id="IPR000276">
    <property type="entry name" value="GPCR_Rhodpsn"/>
</dbReference>
<dbReference type="PRINTS" id="PR00237">
    <property type="entry name" value="GPCRRHODOPSN"/>
</dbReference>
<keyword evidence="2 5" id="KW-0812">Transmembrane</keyword>
<name>A0AAD9P178_RIDPI</name>
<dbReference type="GO" id="GO:0004930">
    <property type="term" value="F:G protein-coupled receptor activity"/>
    <property type="evidence" value="ECO:0007669"/>
    <property type="project" value="UniProtKB-KW"/>
</dbReference>
<dbReference type="SUPFAM" id="SSF81321">
    <property type="entry name" value="Family A G protein-coupled receptor-like"/>
    <property type="match status" value="1"/>
</dbReference>
<keyword evidence="3 6" id="KW-1133">Transmembrane helix</keyword>
<dbReference type="InterPro" id="IPR017452">
    <property type="entry name" value="GPCR_Rhodpsn_7TM"/>
</dbReference>
<protein>
    <recommendedName>
        <fullName evidence="7">G-protein coupled receptors family 1 profile domain-containing protein</fullName>
    </recommendedName>
</protein>
<dbReference type="Proteomes" id="UP001209878">
    <property type="component" value="Unassembled WGS sequence"/>
</dbReference>
<evidence type="ECO:0000259" key="7">
    <source>
        <dbReference type="PROSITE" id="PS50262"/>
    </source>
</evidence>
<comment type="similarity">
    <text evidence="5">Belongs to the G-protein coupled receptor 1 family.</text>
</comment>
<evidence type="ECO:0000256" key="1">
    <source>
        <dbReference type="ARBA" id="ARBA00004370"/>
    </source>
</evidence>
<reference evidence="8" key="1">
    <citation type="journal article" date="2023" name="Mol. Biol. Evol.">
        <title>Third-Generation Sequencing Reveals the Adaptive Role of the Epigenome in Three Deep-Sea Polychaetes.</title>
        <authorList>
            <person name="Perez M."/>
            <person name="Aroh O."/>
            <person name="Sun Y."/>
            <person name="Lan Y."/>
            <person name="Juniper S.K."/>
            <person name="Young C.R."/>
            <person name="Angers B."/>
            <person name="Qian P.Y."/>
        </authorList>
    </citation>
    <scope>NUCLEOTIDE SEQUENCE</scope>
    <source>
        <strain evidence="8">R07B-5</strain>
    </source>
</reference>
<dbReference type="SMART" id="SM01381">
    <property type="entry name" value="7TM_GPCR_Srsx"/>
    <property type="match status" value="1"/>
</dbReference>
<dbReference type="PANTHER" id="PTHR45698">
    <property type="entry name" value="TRACE AMINE-ASSOCIATED RECEPTOR 19N-RELATED"/>
    <property type="match status" value="1"/>
</dbReference>
<keyword evidence="5" id="KW-0675">Receptor</keyword>
<evidence type="ECO:0000256" key="5">
    <source>
        <dbReference type="RuleBase" id="RU000688"/>
    </source>
</evidence>
<feature type="domain" description="G-protein coupled receptors family 1 profile" evidence="7">
    <location>
        <begin position="87"/>
        <end position="324"/>
    </location>
</feature>
<feature type="transmembrane region" description="Helical" evidence="6">
    <location>
        <begin position="271"/>
        <end position="292"/>
    </location>
</feature>
<evidence type="ECO:0000313" key="8">
    <source>
        <dbReference type="EMBL" id="KAK2186314.1"/>
    </source>
</evidence>
<feature type="transmembrane region" description="Helical" evidence="6">
    <location>
        <begin position="75"/>
        <end position="98"/>
    </location>
</feature>
<proteinExistence type="inferred from homology"/>
<gene>
    <name evidence="8" type="ORF">NP493_206g03005</name>
</gene>
<accession>A0AAD9P178</accession>
<dbReference type="PANTHER" id="PTHR45698:SF1">
    <property type="entry name" value="TRACE AMINE-ASSOCIATED RECEPTOR 13C-LIKE"/>
    <property type="match status" value="1"/>
</dbReference>
<feature type="transmembrane region" description="Helical" evidence="6">
    <location>
        <begin position="150"/>
        <end position="171"/>
    </location>
</feature>
<dbReference type="AlphaFoldDB" id="A0AAD9P178"/>
<keyword evidence="5" id="KW-0807">Transducer</keyword>
<feature type="transmembrane region" description="Helical" evidence="6">
    <location>
        <begin position="214"/>
        <end position="232"/>
    </location>
</feature>
<organism evidence="8 9">
    <name type="scientific">Ridgeia piscesae</name>
    <name type="common">Tubeworm</name>
    <dbReference type="NCBI Taxonomy" id="27915"/>
    <lineage>
        <taxon>Eukaryota</taxon>
        <taxon>Metazoa</taxon>
        <taxon>Spiralia</taxon>
        <taxon>Lophotrochozoa</taxon>
        <taxon>Annelida</taxon>
        <taxon>Polychaeta</taxon>
        <taxon>Sedentaria</taxon>
        <taxon>Canalipalpata</taxon>
        <taxon>Sabellida</taxon>
        <taxon>Siboglinidae</taxon>
        <taxon>Ridgeia</taxon>
    </lineage>
</organism>
<evidence type="ECO:0000313" key="9">
    <source>
        <dbReference type="Proteomes" id="UP001209878"/>
    </source>
</evidence>
<keyword evidence="4 6" id="KW-0472">Membrane</keyword>
<evidence type="ECO:0000256" key="4">
    <source>
        <dbReference type="ARBA" id="ARBA00023136"/>
    </source>
</evidence>
<evidence type="ECO:0000256" key="2">
    <source>
        <dbReference type="ARBA" id="ARBA00022692"/>
    </source>
</evidence>
<dbReference type="CDD" id="cd00637">
    <property type="entry name" value="7tm_classA_rhodopsin-like"/>
    <property type="match status" value="1"/>
</dbReference>
<dbReference type="PROSITE" id="PS50262">
    <property type="entry name" value="G_PROTEIN_RECEP_F1_2"/>
    <property type="match status" value="1"/>
</dbReference>
<dbReference type="GO" id="GO:0016020">
    <property type="term" value="C:membrane"/>
    <property type="evidence" value="ECO:0007669"/>
    <property type="project" value="UniProtKB-SubCell"/>
</dbReference>
<dbReference type="PROSITE" id="PS00237">
    <property type="entry name" value="G_PROTEIN_RECEP_F1_1"/>
    <property type="match status" value="1"/>
</dbReference>
<dbReference type="Pfam" id="PF00001">
    <property type="entry name" value="7tm_1"/>
    <property type="match status" value="2"/>
</dbReference>
<evidence type="ECO:0000256" key="6">
    <source>
        <dbReference type="SAM" id="Phobius"/>
    </source>
</evidence>
<dbReference type="EMBL" id="JAODUO010000205">
    <property type="protein sequence ID" value="KAK2186314.1"/>
    <property type="molecule type" value="Genomic_DNA"/>
</dbReference>
<comment type="caution">
    <text evidence="8">The sequence shown here is derived from an EMBL/GenBank/DDBJ whole genome shotgun (WGS) entry which is preliminary data.</text>
</comment>
<keyword evidence="5" id="KW-0297">G-protein coupled receptor</keyword>
<keyword evidence="9" id="KW-1185">Reference proteome</keyword>